<reference evidence="1" key="2">
    <citation type="journal article" date="2007" name="Science">
        <title>Draft genome sequence of the sexually transmitted pathogen Trichomonas vaginalis.</title>
        <authorList>
            <person name="Carlton J.M."/>
            <person name="Hirt R.P."/>
            <person name="Silva J.C."/>
            <person name="Delcher A.L."/>
            <person name="Schatz M."/>
            <person name="Zhao Q."/>
            <person name="Wortman J.R."/>
            <person name="Bidwell S.L."/>
            <person name="Alsmark U.C.M."/>
            <person name="Besteiro S."/>
            <person name="Sicheritz-Ponten T."/>
            <person name="Noel C.J."/>
            <person name="Dacks J.B."/>
            <person name="Foster P.G."/>
            <person name="Simillion C."/>
            <person name="Van de Peer Y."/>
            <person name="Miranda-Saavedra D."/>
            <person name="Barton G.J."/>
            <person name="Westrop G.D."/>
            <person name="Mueller S."/>
            <person name="Dessi D."/>
            <person name="Fiori P.L."/>
            <person name="Ren Q."/>
            <person name="Paulsen I."/>
            <person name="Zhang H."/>
            <person name="Bastida-Corcuera F.D."/>
            <person name="Simoes-Barbosa A."/>
            <person name="Brown M.T."/>
            <person name="Hayes R.D."/>
            <person name="Mukherjee M."/>
            <person name="Okumura C.Y."/>
            <person name="Schneider R."/>
            <person name="Smith A.J."/>
            <person name="Vanacova S."/>
            <person name="Villalvazo M."/>
            <person name="Haas B.J."/>
            <person name="Pertea M."/>
            <person name="Feldblyum T.V."/>
            <person name="Utterback T.R."/>
            <person name="Shu C.L."/>
            <person name="Osoegawa K."/>
            <person name="de Jong P.J."/>
            <person name="Hrdy I."/>
            <person name="Horvathova L."/>
            <person name="Zubacova Z."/>
            <person name="Dolezal P."/>
            <person name="Malik S.B."/>
            <person name="Logsdon J.M. Jr."/>
            <person name="Henze K."/>
            <person name="Gupta A."/>
            <person name="Wang C.C."/>
            <person name="Dunne R.L."/>
            <person name="Upcroft J.A."/>
            <person name="Upcroft P."/>
            <person name="White O."/>
            <person name="Salzberg S.L."/>
            <person name="Tang P."/>
            <person name="Chiu C.-H."/>
            <person name="Lee Y.-S."/>
            <person name="Embley T.M."/>
            <person name="Coombs G.H."/>
            <person name="Mottram J.C."/>
            <person name="Tachezy J."/>
            <person name="Fraser-Liggett C.M."/>
            <person name="Johnson P.J."/>
        </authorList>
    </citation>
    <scope>NUCLEOTIDE SEQUENCE [LARGE SCALE GENOMIC DNA]</scope>
    <source>
        <strain evidence="1">G3</strain>
    </source>
</reference>
<name>A2EHS5_TRIV3</name>
<sequence length="269" mass="31537">MDDLVDYFAQIQKPETQSINVNEAFETFFKGIAAGSAPFQYEYFRSAIGVAFEEKILFDIPNELYVEWYERIYRSDFLYPTKPKSKKRSKYDIKIQYDTYLLCQITTFIASKDNSFPTNIKFTYESYWKPEYLALSYVASILDPKSKLFTDGYISLPKSKEEGRLAGINELTTFYVKESFLSNNCYRKYRLFQANVMLSKGVYGQIFLHDDVYFLYIDYTKCNKYSRKIIKVLPKEFPDGARLLDAVYVLHPRPYAPISIPDTNNPVNN</sequence>
<dbReference type="AlphaFoldDB" id="A2EHS5"/>
<organism evidence="1 2">
    <name type="scientific">Trichomonas vaginalis (strain ATCC PRA-98 / G3)</name>
    <dbReference type="NCBI Taxonomy" id="412133"/>
    <lineage>
        <taxon>Eukaryota</taxon>
        <taxon>Metamonada</taxon>
        <taxon>Parabasalia</taxon>
        <taxon>Trichomonadida</taxon>
        <taxon>Trichomonadidae</taxon>
        <taxon>Trichomonas</taxon>
    </lineage>
</organism>
<proteinExistence type="predicted"/>
<accession>A2EHS5</accession>
<dbReference type="InParanoid" id="A2EHS5"/>
<gene>
    <name evidence="1" type="ORF">TVAG_000490</name>
</gene>
<dbReference type="KEGG" id="tva:4765660"/>
<evidence type="ECO:0000313" key="2">
    <source>
        <dbReference type="Proteomes" id="UP000001542"/>
    </source>
</evidence>
<dbReference type="EMBL" id="DS113392">
    <property type="protein sequence ID" value="EAY07765.1"/>
    <property type="molecule type" value="Genomic_DNA"/>
</dbReference>
<dbReference type="VEuPathDB" id="TrichDB:TVAG_000490"/>
<evidence type="ECO:0000313" key="1">
    <source>
        <dbReference type="EMBL" id="EAY07765.1"/>
    </source>
</evidence>
<reference evidence="1" key="1">
    <citation type="submission" date="2006-10" db="EMBL/GenBank/DDBJ databases">
        <authorList>
            <person name="Amadeo P."/>
            <person name="Zhao Q."/>
            <person name="Wortman J."/>
            <person name="Fraser-Liggett C."/>
            <person name="Carlton J."/>
        </authorList>
    </citation>
    <scope>NUCLEOTIDE SEQUENCE</scope>
    <source>
        <strain evidence="1">G3</strain>
    </source>
</reference>
<protein>
    <submittedName>
        <fullName evidence="1">Uncharacterized protein</fullName>
    </submittedName>
</protein>
<keyword evidence="2" id="KW-1185">Reference proteome</keyword>
<dbReference type="RefSeq" id="XP_001319988.1">
    <property type="nucleotide sequence ID" value="XM_001319953.1"/>
</dbReference>
<dbReference type="VEuPathDB" id="TrichDB:TVAGG3_0077130"/>
<dbReference type="Proteomes" id="UP000001542">
    <property type="component" value="Unassembled WGS sequence"/>
</dbReference>